<accession>A0A316WJ15</accession>
<dbReference type="EMBL" id="PPEG02000006">
    <property type="protein sequence ID" value="PWN60433.1"/>
    <property type="molecule type" value="Genomic_DNA"/>
</dbReference>
<sequence>MKNKKLEELSKKITQGKIKKLEKYEFLTIYAGKGGSKDLCFESTDCGLLCGPLICSANECWSYS</sequence>
<dbReference type="Proteomes" id="UP000236413">
    <property type="component" value="Unassembled WGS sequence"/>
</dbReference>
<organism evidence="1 2">
    <name type="scientific">Chryseobacterium viscerum</name>
    <dbReference type="NCBI Taxonomy" id="1037377"/>
    <lineage>
        <taxon>Bacteria</taxon>
        <taxon>Pseudomonadati</taxon>
        <taxon>Bacteroidota</taxon>
        <taxon>Flavobacteriia</taxon>
        <taxon>Flavobacteriales</taxon>
        <taxon>Weeksellaceae</taxon>
        <taxon>Chryseobacterium group</taxon>
        <taxon>Chryseobacterium</taxon>
    </lineage>
</organism>
<gene>
    <name evidence="1" type="ORF">C1634_015940</name>
</gene>
<dbReference type="AlphaFoldDB" id="A0A316WJ15"/>
<protein>
    <submittedName>
        <fullName evidence="1">Ecotin</fullName>
    </submittedName>
</protein>
<comment type="caution">
    <text evidence="1">The sequence shown here is derived from an EMBL/GenBank/DDBJ whole genome shotgun (WGS) entry which is preliminary data.</text>
</comment>
<proteinExistence type="predicted"/>
<name>A0A316WJ15_9FLAO</name>
<dbReference type="RefSeq" id="WP_109738737.1">
    <property type="nucleotide sequence ID" value="NZ_PPEG02000006.1"/>
</dbReference>
<reference evidence="1 2" key="1">
    <citation type="submission" date="2018-04" db="EMBL/GenBank/DDBJ databases">
        <title>Chryseobacterium oncorhynchi 701B-08T from rainbow trout, and Chryseobacterium viscerum 687B-08T from diseased fish.</title>
        <authorList>
            <person name="Jeong J.-J."/>
            <person name="Lee Y.J."/>
            <person name="Pathiraja D."/>
            <person name="Park B."/>
            <person name="Choi I.-G."/>
            <person name="Kim K.D."/>
        </authorList>
    </citation>
    <scope>NUCLEOTIDE SEQUENCE [LARGE SCALE GENOMIC DNA]</scope>
    <source>
        <strain evidence="1 2">687B-08</strain>
    </source>
</reference>
<evidence type="ECO:0000313" key="1">
    <source>
        <dbReference type="EMBL" id="PWN60433.1"/>
    </source>
</evidence>
<evidence type="ECO:0000313" key="2">
    <source>
        <dbReference type="Proteomes" id="UP000236413"/>
    </source>
</evidence>